<proteinExistence type="predicted"/>
<keyword evidence="3" id="KW-1185">Reference proteome</keyword>
<evidence type="ECO:0000313" key="2">
    <source>
        <dbReference type="EMBL" id="MBB5916854.1"/>
    </source>
</evidence>
<dbReference type="RefSeq" id="WP_040751784.1">
    <property type="nucleotide sequence ID" value="NZ_JACHIT010000002.1"/>
</dbReference>
<feature type="region of interest" description="Disordered" evidence="1">
    <location>
        <begin position="269"/>
        <end position="314"/>
    </location>
</feature>
<dbReference type="AlphaFoldDB" id="A0A7W9PIL7"/>
<gene>
    <name evidence="2" type="ORF">BJY24_005766</name>
</gene>
<accession>A0A7W9PIL7</accession>
<evidence type="ECO:0000313" key="3">
    <source>
        <dbReference type="Proteomes" id="UP000540412"/>
    </source>
</evidence>
<reference evidence="2 3" key="1">
    <citation type="submission" date="2020-08" db="EMBL/GenBank/DDBJ databases">
        <title>Sequencing the genomes of 1000 actinobacteria strains.</title>
        <authorList>
            <person name="Klenk H.-P."/>
        </authorList>
    </citation>
    <scope>NUCLEOTIDE SEQUENCE [LARGE SCALE GENOMIC DNA]</scope>
    <source>
        <strain evidence="2 3">DSM 43582</strain>
    </source>
</reference>
<dbReference type="EMBL" id="JACHIT010000002">
    <property type="protein sequence ID" value="MBB5916854.1"/>
    <property type="molecule type" value="Genomic_DNA"/>
</dbReference>
<organism evidence="2 3">
    <name type="scientific">Nocardia transvalensis</name>
    <dbReference type="NCBI Taxonomy" id="37333"/>
    <lineage>
        <taxon>Bacteria</taxon>
        <taxon>Bacillati</taxon>
        <taxon>Actinomycetota</taxon>
        <taxon>Actinomycetes</taxon>
        <taxon>Mycobacteriales</taxon>
        <taxon>Nocardiaceae</taxon>
        <taxon>Nocardia</taxon>
    </lineage>
</organism>
<comment type="caution">
    <text evidence="2">The sequence shown here is derived from an EMBL/GenBank/DDBJ whole genome shotgun (WGS) entry which is preliminary data.</text>
</comment>
<name>A0A7W9PIL7_9NOCA</name>
<sequence>MPADSSSRAADTVLAARIPWWQRQLLRQIQTLSADHTRAAQGPPGVGSDAAVLRRDSDLRYLHNQRLDCIRRADILGVPGAWIDFARAEGDAAVDWRDDARFPAPGPGARRVMLERLYDQLAVIGEMAVVDAERRARPAMAYVTDIDGLGPDNAYQQWTFRRNMNQRWMLAATYADAIAATGNERDQLWATATAARTRLRDTAAAMDRYSLERRWETFAADWFGTDAVRLTDTLEPDPATDPGHHPGTRTGFPTPYTVVAQVDAERQAHRTAPAHPGTDAVEVTVPADVDRTWTDSPQPAVAPETGPSPSGPDP</sequence>
<feature type="region of interest" description="Disordered" evidence="1">
    <location>
        <begin position="233"/>
        <end position="254"/>
    </location>
</feature>
<protein>
    <submittedName>
        <fullName evidence="2">Uncharacterized protein</fullName>
    </submittedName>
</protein>
<evidence type="ECO:0000256" key="1">
    <source>
        <dbReference type="SAM" id="MobiDB-lite"/>
    </source>
</evidence>
<dbReference type="Proteomes" id="UP000540412">
    <property type="component" value="Unassembled WGS sequence"/>
</dbReference>